<dbReference type="InterPro" id="IPR004528">
    <property type="entry name" value="KdsB"/>
</dbReference>
<name>A0A9X4IAJ4_9NEIS</name>
<gene>
    <name evidence="5 6" type="primary">kdsB</name>
    <name evidence="6" type="ORF">ORY91_000826</name>
    <name evidence="7" type="ORF">V9W64_07745</name>
</gene>
<dbReference type="InterPro" id="IPR029044">
    <property type="entry name" value="Nucleotide-diphossugar_trans"/>
</dbReference>
<comment type="subcellular location">
    <subcellularLocation>
        <location evidence="5">Cytoplasm</location>
    </subcellularLocation>
    <subcellularLocation>
        <location evidence="1">Membrane</location>
    </subcellularLocation>
</comment>
<comment type="function">
    <text evidence="5">Activates KDO (a required 8-carbon sugar) for incorporation into bacterial lipopolysaccharide in Gram-negative bacteria.</text>
</comment>
<dbReference type="GO" id="GO:0033468">
    <property type="term" value="P:CMP-keto-3-deoxy-D-manno-octulosonic acid biosynthetic process"/>
    <property type="evidence" value="ECO:0007669"/>
    <property type="project" value="UniProtKB-UniRule"/>
</dbReference>
<dbReference type="GO" id="GO:0016020">
    <property type="term" value="C:membrane"/>
    <property type="evidence" value="ECO:0007669"/>
    <property type="project" value="UniProtKB-SubCell"/>
</dbReference>
<dbReference type="InterPro" id="IPR003329">
    <property type="entry name" value="Cytidylyl_trans"/>
</dbReference>
<keyword evidence="5" id="KW-0963">Cytoplasm</keyword>
<comment type="pathway">
    <text evidence="5">Nucleotide-sugar biosynthesis; CMP-3-deoxy-D-manno-octulosonate biosynthesis; CMP-3-deoxy-D-manno-octulosonate from 3-deoxy-D-manno-octulosonate and CTP: step 1/1.</text>
</comment>
<comment type="catalytic activity">
    <reaction evidence="5">
        <text>3-deoxy-alpha-D-manno-oct-2-ulosonate + CTP = CMP-3-deoxy-beta-D-manno-octulosonate + diphosphate</text>
        <dbReference type="Rhea" id="RHEA:23448"/>
        <dbReference type="ChEBI" id="CHEBI:33019"/>
        <dbReference type="ChEBI" id="CHEBI:37563"/>
        <dbReference type="ChEBI" id="CHEBI:85986"/>
        <dbReference type="ChEBI" id="CHEBI:85987"/>
        <dbReference type="EC" id="2.7.7.38"/>
    </reaction>
</comment>
<dbReference type="GO" id="GO:0008690">
    <property type="term" value="F:3-deoxy-manno-octulosonate cytidylyltransferase activity"/>
    <property type="evidence" value="ECO:0007669"/>
    <property type="project" value="UniProtKB-UniRule"/>
</dbReference>
<dbReference type="SUPFAM" id="SSF53448">
    <property type="entry name" value="Nucleotide-diphospho-sugar transferases"/>
    <property type="match status" value="1"/>
</dbReference>
<dbReference type="GO" id="GO:0009103">
    <property type="term" value="P:lipopolysaccharide biosynthetic process"/>
    <property type="evidence" value="ECO:0007669"/>
    <property type="project" value="UniProtKB-UniRule"/>
</dbReference>
<dbReference type="EMBL" id="JAPQFL010000002">
    <property type="protein sequence ID" value="MDD9327429.1"/>
    <property type="molecule type" value="Genomic_DNA"/>
</dbReference>
<dbReference type="HAMAP" id="MF_00057">
    <property type="entry name" value="KdsB"/>
    <property type="match status" value="1"/>
</dbReference>
<evidence type="ECO:0000313" key="6">
    <source>
        <dbReference type="EMBL" id="MDD9327429.1"/>
    </source>
</evidence>
<protein>
    <recommendedName>
        <fullName evidence="5">3-deoxy-manno-octulosonate cytidylyltransferase</fullName>
        <ecNumber evidence="5">2.7.7.38</ecNumber>
    </recommendedName>
    <alternativeName>
        <fullName evidence="5">CMP-2-keto-3-deoxyoctulosonic acid synthase</fullName>
        <shortName evidence="5">CKS</shortName>
        <shortName evidence="5">CMP-KDO synthase</shortName>
    </alternativeName>
</protein>
<keyword evidence="4 5" id="KW-0448">Lipopolysaccharide biosynthesis</keyword>
<dbReference type="NCBIfam" id="TIGR00466">
    <property type="entry name" value="kdsB"/>
    <property type="match status" value="1"/>
</dbReference>
<evidence type="ECO:0000256" key="3">
    <source>
        <dbReference type="ARBA" id="ARBA00022695"/>
    </source>
</evidence>
<accession>A0A9X4IAJ4</accession>
<dbReference type="Gene3D" id="3.90.550.10">
    <property type="entry name" value="Spore Coat Polysaccharide Biosynthesis Protein SpsA, Chain A"/>
    <property type="match status" value="1"/>
</dbReference>
<evidence type="ECO:0000313" key="8">
    <source>
        <dbReference type="Proteomes" id="UP001149607"/>
    </source>
</evidence>
<reference evidence="6" key="1">
    <citation type="submission" date="2022-10" db="EMBL/GenBank/DDBJ databases">
        <authorList>
            <person name="Boutroux M."/>
        </authorList>
    </citation>
    <scope>NUCLEOTIDE SEQUENCE</scope>
    <source>
        <strain evidence="6">51.81</strain>
    </source>
</reference>
<evidence type="ECO:0000256" key="5">
    <source>
        <dbReference type="HAMAP-Rule" id="MF_00057"/>
    </source>
</evidence>
<keyword evidence="2 5" id="KW-0808">Transferase</keyword>
<dbReference type="AlphaFoldDB" id="A0A9X4IAJ4"/>
<dbReference type="CDD" id="cd02517">
    <property type="entry name" value="CMP-KDO-Synthetase"/>
    <property type="match status" value="1"/>
</dbReference>
<organism evidence="6">
    <name type="scientific">Neisseria leonii</name>
    <dbReference type="NCBI Taxonomy" id="2995413"/>
    <lineage>
        <taxon>Bacteria</taxon>
        <taxon>Pseudomonadati</taxon>
        <taxon>Pseudomonadota</taxon>
        <taxon>Betaproteobacteria</taxon>
        <taxon>Neisseriales</taxon>
        <taxon>Neisseriaceae</taxon>
        <taxon>Neisseria</taxon>
    </lineage>
</organism>
<comment type="similarity">
    <text evidence="5">Belongs to the KdsB family.</text>
</comment>
<reference evidence="7" key="2">
    <citation type="submission" date="2024-02" db="EMBL/GenBank/DDBJ databases">
        <title>Neisseria leonii sp. nov.</title>
        <authorList>
            <person name="Boutroux M."/>
            <person name="Favre-Rochex S."/>
            <person name="Gorgette O."/>
            <person name="Touak G."/>
            <person name="Muhle E."/>
            <person name="Chesneau O."/>
            <person name="Clermont D."/>
            <person name="Rahi P."/>
        </authorList>
    </citation>
    <scope>NUCLEOTIDE SEQUENCE</scope>
    <source>
        <strain evidence="7">51.81</strain>
    </source>
</reference>
<proteinExistence type="inferred from homology"/>
<evidence type="ECO:0000256" key="1">
    <source>
        <dbReference type="ARBA" id="ARBA00004370"/>
    </source>
</evidence>
<dbReference type="PANTHER" id="PTHR42866">
    <property type="entry name" value="3-DEOXY-MANNO-OCTULOSONATE CYTIDYLYLTRANSFERASE"/>
    <property type="match status" value="1"/>
</dbReference>
<dbReference type="RefSeq" id="WP_274584694.1">
    <property type="nucleotide sequence ID" value="NZ_CP145811.1"/>
</dbReference>
<dbReference type="Proteomes" id="UP001149607">
    <property type="component" value="Chromosome"/>
</dbReference>
<evidence type="ECO:0000313" key="7">
    <source>
        <dbReference type="EMBL" id="WWY02598.1"/>
    </source>
</evidence>
<dbReference type="NCBIfam" id="NF003952">
    <property type="entry name" value="PRK05450.1-5"/>
    <property type="match status" value="1"/>
</dbReference>
<sequence>MTDFVVLVPARLSSSRLPHKALADIGGKPMVVRSAEQAAKSRASRVAVATDHEAIAAACREHGIEVVMTDARHENGTLRLAEAVDILALPDDTAVVNVQGDEPMMDPELINRTAAALAAGTSPMATAAHEIRCFDDFLSPDVVKTVLNSRNQALYFSRAPIAYPRDTLRAGRREWAAGQMPLRHIGLYAYYAGFLRGYPKLAASPLEQTESLEQLRVLWHGYTIAVHIADSAPAAGVDTQEDLERVRALFAAQE</sequence>
<dbReference type="PANTHER" id="PTHR42866:SF2">
    <property type="entry name" value="3-DEOXY-MANNO-OCTULOSONATE CYTIDYLYLTRANSFERASE, MITOCHONDRIAL"/>
    <property type="match status" value="1"/>
</dbReference>
<evidence type="ECO:0000256" key="4">
    <source>
        <dbReference type="ARBA" id="ARBA00022985"/>
    </source>
</evidence>
<keyword evidence="8" id="KW-1185">Reference proteome</keyword>
<evidence type="ECO:0000256" key="2">
    <source>
        <dbReference type="ARBA" id="ARBA00022679"/>
    </source>
</evidence>
<dbReference type="EC" id="2.7.7.38" evidence="5"/>
<dbReference type="EMBL" id="CP146598">
    <property type="protein sequence ID" value="WWY02598.1"/>
    <property type="molecule type" value="Genomic_DNA"/>
</dbReference>
<dbReference type="Pfam" id="PF02348">
    <property type="entry name" value="CTP_transf_3"/>
    <property type="match status" value="1"/>
</dbReference>
<dbReference type="GO" id="GO:0005829">
    <property type="term" value="C:cytosol"/>
    <property type="evidence" value="ECO:0007669"/>
    <property type="project" value="TreeGrafter"/>
</dbReference>
<dbReference type="FunFam" id="3.90.550.10:FF:000011">
    <property type="entry name" value="3-deoxy-manno-octulosonate cytidylyltransferase"/>
    <property type="match status" value="1"/>
</dbReference>
<keyword evidence="3 5" id="KW-0548">Nucleotidyltransferase</keyword>